<gene>
    <name evidence="1" type="ORF">BTN50_1958</name>
</gene>
<dbReference type="EMBL" id="CP020663">
    <property type="protein sequence ID" value="ATF10373.1"/>
    <property type="molecule type" value="Genomic_DNA"/>
</dbReference>
<organism evidence="1 2">
    <name type="scientific">Candidatus Enterovibrio altilux</name>
    <dbReference type="NCBI Taxonomy" id="1927128"/>
    <lineage>
        <taxon>Bacteria</taxon>
        <taxon>Pseudomonadati</taxon>
        <taxon>Pseudomonadota</taxon>
        <taxon>Gammaproteobacteria</taxon>
        <taxon>Vibrionales</taxon>
        <taxon>Vibrionaceae</taxon>
        <taxon>Enterovibrio</taxon>
    </lineage>
</organism>
<evidence type="ECO:0000313" key="2">
    <source>
        <dbReference type="Proteomes" id="UP000218160"/>
    </source>
</evidence>
<proteinExistence type="predicted"/>
<protein>
    <submittedName>
        <fullName evidence="1">Mobile element protein</fullName>
    </submittedName>
</protein>
<dbReference type="InterPro" id="IPR053172">
    <property type="entry name" value="Tn903_transposase"/>
</dbReference>
<reference evidence="2" key="1">
    <citation type="submission" date="2017-04" db="EMBL/GenBank/DDBJ databases">
        <title>Genome evolution of the luminous symbionts of deep sea anglerfish.</title>
        <authorList>
            <person name="Hendry T.A."/>
        </authorList>
    </citation>
    <scope>NUCLEOTIDE SEQUENCE [LARGE SCALE GENOMIC DNA]</scope>
</reference>
<name>A0A291BBK9_9GAMM</name>
<evidence type="ECO:0000313" key="1">
    <source>
        <dbReference type="EMBL" id="ATF10373.1"/>
    </source>
</evidence>
<accession>A0A291BBK9</accession>
<dbReference type="KEGG" id="elux:BTN50_1958"/>
<keyword evidence="2" id="KW-1185">Reference proteome</keyword>
<dbReference type="Proteomes" id="UP000218160">
    <property type="component" value="Chromosome 2"/>
</dbReference>
<dbReference type="AlphaFoldDB" id="A0A291BBK9"/>
<dbReference type="PANTHER" id="PTHR34631">
    <property type="match status" value="1"/>
</dbReference>
<dbReference type="PANTHER" id="PTHR34631:SF3">
    <property type="entry name" value="ISSOD12 TRANSPOSASE TNPA_ISSOD12"/>
    <property type="match status" value="1"/>
</dbReference>
<sequence length="71" mass="8270">MEVKKYGTGRKRLIWCKLYLAVGINTHEIIATELSALNVTDDKMLLNLFKQICRKINKISADGVYDTRQYY</sequence>